<dbReference type="AlphaFoldDB" id="A0A816P4Z3"/>
<dbReference type="EMBL" id="HG994363">
    <property type="protein sequence ID" value="CAF2044576.1"/>
    <property type="molecule type" value="Genomic_DNA"/>
</dbReference>
<protein>
    <submittedName>
        <fullName evidence="1">(rape) hypothetical protein</fullName>
    </submittedName>
</protein>
<dbReference type="Proteomes" id="UP001295469">
    <property type="component" value="Chromosome A09"/>
</dbReference>
<sequence length="59" mass="6490">MGSLATATACMSQMCYLLLLDLLIFDPPLELLIFLAPAPKLLFLLDPPLEVLLLCTEKV</sequence>
<reference evidence="1" key="1">
    <citation type="submission" date="2021-01" db="EMBL/GenBank/DDBJ databases">
        <authorList>
            <consortium name="Genoscope - CEA"/>
            <person name="William W."/>
        </authorList>
    </citation>
    <scope>NUCLEOTIDE SEQUENCE</scope>
</reference>
<organism evidence="1">
    <name type="scientific">Brassica napus</name>
    <name type="common">Rape</name>
    <dbReference type="NCBI Taxonomy" id="3708"/>
    <lineage>
        <taxon>Eukaryota</taxon>
        <taxon>Viridiplantae</taxon>
        <taxon>Streptophyta</taxon>
        <taxon>Embryophyta</taxon>
        <taxon>Tracheophyta</taxon>
        <taxon>Spermatophyta</taxon>
        <taxon>Magnoliopsida</taxon>
        <taxon>eudicotyledons</taxon>
        <taxon>Gunneridae</taxon>
        <taxon>Pentapetalae</taxon>
        <taxon>rosids</taxon>
        <taxon>malvids</taxon>
        <taxon>Brassicales</taxon>
        <taxon>Brassicaceae</taxon>
        <taxon>Brassiceae</taxon>
        <taxon>Brassica</taxon>
    </lineage>
</organism>
<gene>
    <name evidence="1" type="ORF">DARMORV10_A09P35400.1</name>
</gene>
<accession>A0A816P4Z3</accession>
<evidence type="ECO:0000313" key="1">
    <source>
        <dbReference type="EMBL" id="CAF2044576.1"/>
    </source>
</evidence>
<proteinExistence type="predicted"/>
<name>A0A816P4Z3_BRANA</name>